<keyword evidence="1" id="KW-0645">Protease</keyword>
<keyword evidence="4" id="KW-0862">Zinc</keyword>
<dbReference type="Pfam" id="PF14464">
    <property type="entry name" value="Prok-JAB"/>
    <property type="match status" value="1"/>
</dbReference>
<sequence length="198" mass="22259">MKGAGMLINEKDGLKGEPGRYYDYITAANGVFIKAQNAFLEVCLPVAPFEKEINILAPLEPGIKLINGKIPLRLINVMQDVLIAMSPWEAYAAIVWRDGYSLSLPEQSGGESKISYQPLTDVVLEMHSHPGLPPAFSRDDDLDEQGLKIYGLLSINYNKFPVEPVFRVGAYGHYFYWPWDDRFEFIEREGEDGIMPTG</sequence>
<evidence type="ECO:0000256" key="3">
    <source>
        <dbReference type="ARBA" id="ARBA00022801"/>
    </source>
</evidence>
<keyword evidence="5" id="KW-0482">Metalloprotease</keyword>
<gene>
    <name evidence="7" type="ORF">MM415B01475_0011</name>
    <name evidence="8" type="ORF">TM448B01180_0011</name>
</gene>
<organism evidence="7">
    <name type="scientific">viral metagenome</name>
    <dbReference type="NCBI Taxonomy" id="1070528"/>
    <lineage>
        <taxon>unclassified sequences</taxon>
        <taxon>metagenomes</taxon>
        <taxon>organismal metagenomes</taxon>
    </lineage>
</organism>
<dbReference type="InterPro" id="IPR028090">
    <property type="entry name" value="JAB_dom_prok"/>
</dbReference>
<name>A0A6M3ILS4_9ZZZZ</name>
<evidence type="ECO:0000313" key="8">
    <source>
        <dbReference type="EMBL" id="QJH98020.1"/>
    </source>
</evidence>
<feature type="domain" description="JAB" evidence="6">
    <location>
        <begin position="96"/>
        <end position="148"/>
    </location>
</feature>
<evidence type="ECO:0000259" key="6">
    <source>
        <dbReference type="Pfam" id="PF14464"/>
    </source>
</evidence>
<dbReference type="GO" id="GO:0006508">
    <property type="term" value="P:proteolysis"/>
    <property type="evidence" value="ECO:0007669"/>
    <property type="project" value="UniProtKB-KW"/>
</dbReference>
<dbReference type="EMBL" id="MT141316">
    <property type="protein sequence ID" value="QJA58275.1"/>
    <property type="molecule type" value="Genomic_DNA"/>
</dbReference>
<dbReference type="GO" id="GO:0046872">
    <property type="term" value="F:metal ion binding"/>
    <property type="evidence" value="ECO:0007669"/>
    <property type="project" value="UniProtKB-KW"/>
</dbReference>
<evidence type="ECO:0000256" key="2">
    <source>
        <dbReference type="ARBA" id="ARBA00022723"/>
    </source>
</evidence>
<evidence type="ECO:0000256" key="4">
    <source>
        <dbReference type="ARBA" id="ARBA00022833"/>
    </source>
</evidence>
<dbReference type="GO" id="GO:0008237">
    <property type="term" value="F:metallopeptidase activity"/>
    <property type="evidence" value="ECO:0007669"/>
    <property type="project" value="UniProtKB-KW"/>
</dbReference>
<evidence type="ECO:0000256" key="5">
    <source>
        <dbReference type="ARBA" id="ARBA00023049"/>
    </source>
</evidence>
<evidence type="ECO:0000313" key="7">
    <source>
        <dbReference type="EMBL" id="QJA58275.1"/>
    </source>
</evidence>
<keyword evidence="3" id="KW-0378">Hydrolase</keyword>
<dbReference type="AlphaFoldDB" id="A0A6M3ILS4"/>
<dbReference type="EMBL" id="MT144712">
    <property type="protein sequence ID" value="QJH98020.1"/>
    <property type="molecule type" value="Genomic_DNA"/>
</dbReference>
<proteinExistence type="predicted"/>
<evidence type="ECO:0000256" key="1">
    <source>
        <dbReference type="ARBA" id="ARBA00022670"/>
    </source>
</evidence>
<protein>
    <submittedName>
        <fullName evidence="7">Putative prokaryotic JAB domain contining protein</fullName>
    </submittedName>
</protein>
<reference evidence="7" key="1">
    <citation type="submission" date="2020-03" db="EMBL/GenBank/DDBJ databases">
        <title>The deep terrestrial virosphere.</title>
        <authorList>
            <person name="Holmfeldt K."/>
            <person name="Nilsson E."/>
            <person name="Simone D."/>
            <person name="Lopez-Fernandez M."/>
            <person name="Wu X."/>
            <person name="de Brujin I."/>
            <person name="Lundin D."/>
            <person name="Andersson A."/>
            <person name="Bertilsson S."/>
            <person name="Dopson M."/>
        </authorList>
    </citation>
    <scope>NUCLEOTIDE SEQUENCE</scope>
    <source>
        <strain evidence="7">MM415B01475</strain>
        <strain evidence="8">TM448B01180</strain>
    </source>
</reference>
<accession>A0A6M3ILS4</accession>
<keyword evidence="2" id="KW-0479">Metal-binding</keyword>